<comment type="caution">
    <text evidence="1">The sequence shown here is derived from an EMBL/GenBank/DDBJ whole genome shotgun (WGS) entry which is preliminary data.</text>
</comment>
<dbReference type="OrthoDB" id="251794at2"/>
<gene>
    <name evidence="1" type="ORF">Q31b_33180</name>
</gene>
<evidence type="ECO:0000313" key="1">
    <source>
        <dbReference type="EMBL" id="TWU40002.1"/>
    </source>
</evidence>
<reference evidence="1 2" key="1">
    <citation type="submission" date="2019-02" db="EMBL/GenBank/DDBJ databases">
        <title>Deep-cultivation of Planctomycetes and their phenomic and genomic characterization uncovers novel biology.</title>
        <authorList>
            <person name="Wiegand S."/>
            <person name="Jogler M."/>
            <person name="Boedeker C."/>
            <person name="Pinto D."/>
            <person name="Vollmers J."/>
            <person name="Rivas-Marin E."/>
            <person name="Kohn T."/>
            <person name="Peeters S.H."/>
            <person name="Heuer A."/>
            <person name="Rast P."/>
            <person name="Oberbeckmann S."/>
            <person name="Bunk B."/>
            <person name="Jeske O."/>
            <person name="Meyerdierks A."/>
            <person name="Storesund J.E."/>
            <person name="Kallscheuer N."/>
            <person name="Luecker S."/>
            <person name="Lage O.M."/>
            <person name="Pohl T."/>
            <person name="Merkel B.J."/>
            <person name="Hornburger P."/>
            <person name="Mueller R.-W."/>
            <person name="Bruemmer F."/>
            <person name="Labrenz M."/>
            <person name="Spormann A.M."/>
            <person name="Op Den Camp H."/>
            <person name="Overmann J."/>
            <person name="Amann R."/>
            <person name="Jetten M.S.M."/>
            <person name="Mascher T."/>
            <person name="Medema M.H."/>
            <person name="Devos D.P."/>
            <person name="Kaster A.-K."/>
            <person name="Ovreas L."/>
            <person name="Rohde M."/>
            <person name="Galperin M.Y."/>
            <person name="Jogler C."/>
        </authorList>
    </citation>
    <scope>NUCLEOTIDE SEQUENCE [LARGE SCALE GENOMIC DNA]</scope>
    <source>
        <strain evidence="1 2">Q31b</strain>
    </source>
</reference>
<accession>A0A5C6DTJ7</accession>
<protein>
    <submittedName>
        <fullName evidence="1">5-methylcytosine-specific restriction enzyme subunit McrC</fullName>
    </submittedName>
</protein>
<dbReference type="Pfam" id="PF10117">
    <property type="entry name" value="McrBC"/>
    <property type="match status" value="1"/>
</dbReference>
<organism evidence="1 2">
    <name type="scientific">Novipirellula aureliae</name>
    <dbReference type="NCBI Taxonomy" id="2527966"/>
    <lineage>
        <taxon>Bacteria</taxon>
        <taxon>Pseudomonadati</taxon>
        <taxon>Planctomycetota</taxon>
        <taxon>Planctomycetia</taxon>
        <taxon>Pirellulales</taxon>
        <taxon>Pirellulaceae</taxon>
        <taxon>Novipirellula</taxon>
    </lineage>
</organism>
<dbReference type="InterPro" id="IPR019292">
    <property type="entry name" value="McrC"/>
</dbReference>
<dbReference type="EMBL" id="SJPY01000005">
    <property type="protein sequence ID" value="TWU40002.1"/>
    <property type="molecule type" value="Genomic_DNA"/>
</dbReference>
<dbReference type="AlphaFoldDB" id="A0A5C6DTJ7"/>
<proteinExistence type="predicted"/>
<dbReference type="Proteomes" id="UP000315471">
    <property type="component" value="Unassembled WGS sequence"/>
</dbReference>
<dbReference type="PANTHER" id="PTHR38733:SF1">
    <property type="entry name" value="TYPE IV METHYL-DIRECTED RESTRICTION ENZYME ECOKMCRBC"/>
    <property type="match status" value="1"/>
</dbReference>
<sequence>MTIAAHSIVLSEWETASPETHECLRGFFLDSGSSAFAAAETLTRSRRLELNELRNGLEIKALSHVGRLRLGGLTVTIMPKLPGASLLNLLRYAYGFRKLHLLFDANHLAEPCGFEDLLVAQLNTEAQELLSRGLQRAYVRRGERLASPRGQIDIGWIAREGGLMTAELPCCHYPRIEDTLFNQVLHGGLRLAGSLASNLDLRRDSRRLASLMEESVSSIRLNSTTMNQVARQSNRLTRSYTAALSIIRLLVESEGITLEGKAISNRLPGFLFDMNAFFQALMSRFLAEHLSDHRVVDEQGLKNMMRYNPDFNPQRKQSPTPRPDYAVTKDGHLCAILDAKYRDLWDKPLPREMLYQLVVYAISQRANPTSSIIYPAANLHAKEARIDVSDPIRGSTLGRVCLRPVNLKQIEQMLSVDNPQSRDERRIEAHRMAFGDQ</sequence>
<dbReference type="PANTHER" id="PTHR38733">
    <property type="entry name" value="PROTEIN MCRC"/>
    <property type="match status" value="1"/>
</dbReference>
<name>A0A5C6DTJ7_9BACT</name>
<evidence type="ECO:0000313" key="2">
    <source>
        <dbReference type="Proteomes" id="UP000315471"/>
    </source>
</evidence>
<keyword evidence="2" id="KW-1185">Reference proteome</keyword>
<dbReference type="RefSeq" id="WP_146600643.1">
    <property type="nucleotide sequence ID" value="NZ_SJPY01000005.1"/>
</dbReference>